<sequence>MMVATMVQSADADARVQKEIGPRTEGVTYYNPTGTFEVLKVLRGAEATEALGRNAAWAVQVRRRSTGEVTVHAMTWTNSDHVIEPKPVQVRSVDEIRATLNGGPGELSDVDCDVLTNLAEVAAYGKTGAVTTR</sequence>
<reference evidence="1" key="1">
    <citation type="submission" date="2022-01" db="EMBL/GenBank/DDBJ databases">
        <title>Draft Genome Sequences of Seven Type Strains of the Genus Streptomyces.</title>
        <authorList>
            <person name="Aziz S."/>
            <person name="Coretto E."/>
            <person name="Chronakova A."/>
            <person name="Sproer C."/>
            <person name="Huber K."/>
            <person name="Nouioui I."/>
            <person name="Gross H."/>
        </authorList>
    </citation>
    <scope>NUCLEOTIDE SEQUENCE</scope>
    <source>
        <strain evidence="1">DSM 103493</strain>
    </source>
</reference>
<organism evidence="1 2">
    <name type="scientific">Streptomyces muensis</name>
    <dbReference type="NCBI Taxonomy" id="1077944"/>
    <lineage>
        <taxon>Bacteria</taxon>
        <taxon>Bacillati</taxon>
        <taxon>Actinomycetota</taxon>
        <taxon>Actinomycetes</taxon>
        <taxon>Kitasatosporales</taxon>
        <taxon>Streptomycetaceae</taxon>
        <taxon>Streptomyces</taxon>
    </lineage>
</organism>
<evidence type="ECO:0000313" key="2">
    <source>
        <dbReference type="Proteomes" id="UP001139384"/>
    </source>
</evidence>
<evidence type="ECO:0000313" key="1">
    <source>
        <dbReference type="EMBL" id="MCF1592499.1"/>
    </source>
</evidence>
<comment type="caution">
    <text evidence="1">The sequence shown here is derived from an EMBL/GenBank/DDBJ whole genome shotgun (WGS) entry which is preliminary data.</text>
</comment>
<accession>A0A9X1PUH9</accession>
<dbReference type="EMBL" id="JAKEIP010000005">
    <property type="protein sequence ID" value="MCF1592499.1"/>
    <property type="molecule type" value="Genomic_DNA"/>
</dbReference>
<name>A0A9X1PUH9_STRM4</name>
<keyword evidence="2" id="KW-1185">Reference proteome</keyword>
<dbReference type="RefSeq" id="WP_234760803.1">
    <property type="nucleotide sequence ID" value="NZ_JAKEIP010000005.1"/>
</dbReference>
<dbReference type="Proteomes" id="UP001139384">
    <property type="component" value="Unassembled WGS sequence"/>
</dbReference>
<protein>
    <submittedName>
        <fullName evidence="1">Uncharacterized protein</fullName>
    </submittedName>
</protein>
<proteinExistence type="predicted"/>
<dbReference type="AlphaFoldDB" id="A0A9X1PUH9"/>
<gene>
    <name evidence="1" type="ORF">L0P92_02795</name>
</gene>